<keyword evidence="2" id="KW-0863">Zinc-finger</keyword>
<dbReference type="InterPro" id="IPR022776">
    <property type="entry name" value="TRM13/UPF0224_CHHC_Znf_dom"/>
</dbReference>
<dbReference type="PROSITE" id="PS51800">
    <property type="entry name" value="ZF_CHHC_U11_48K"/>
    <property type="match status" value="1"/>
</dbReference>
<evidence type="ECO:0000256" key="3">
    <source>
        <dbReference type="ARBA" id="ARBA00022833"/>
    </source>
</evidence>
<reference evidence="6" key="1">
    <citation type="submission" date="2015-11" db="EMBL/GenBank/DDBJ databases">
        <title>De novo transcriptome assembly of four potential Pierce s Disease insect vectors from Arizona vineyards.</title>
        <authorList>
            <person name="Tassone E.E."/>
        </authorList>
    </citation>
    <scope>NUCLEOTIDE SEQUENCE</scope>
</reference>
<evidence type="ECO:0000256" key="2">
    <source>
        <dbReference type="ARBA" id="ARBA00022771"/>
    </source>
</evidence>
<dbReference type="PANTHER" id="PTHR21402:SF5">
    <property type="entry name" value="GAMETOCYTE SPECIFIC FACTOR 1"/>
    <property type="match status" value="1"/>
</dbReference>
<proteinExistence type="predicted"/>
<organism evidence="6">
    <name type="scientific">Cuerna arida</name>
    <dbReference type="NCBI Taxonomy" id="1464854"/>
    <lineage>
        <taxon>Eukaryota</taxon>
        <taxon>Metazoa</taxon>
        <taxon>Ecdysozoa</taxon>
        <taxon>Arthropoda</taxon>
        <taxon>Hexapoda</taxon>
        <taxon>Insecta</taxon>
        <taxon>Pterygota</taxon>
        <taxon>Neoptera</taxon>
        <taxon>Paraneoptera</taxon>
        <taxon>Hemiptera</taxon>
        <taxon>Auchenorrhyncha</taxon>
        <taxon>Membracoidea</taxon>
        <taxon>Cicadellidae</taxon>
        <taxon>Cicadellinae</taxon>
        <taxon>Proconiini</taxon>
        <taxon>Cuerna</taxon>
    </lineage>
</organism>
<sequence length="328" mass="35724">MPVAGDEGYEKMVICPYDKAHEIRLGRMQFHLDKCRKNFPNTEMIRCPFNSIHLIPKVEQEFHTQEECASRTNWDRSNFDVGDVNCPVKDLVPVNAATVPDGDENWDSFEAPVSVLSVIKDQAANKNIFRNMQCESKAKRKNFRKQEKERHAFLISGGTLEPDDDTASFVTAHSTFSTNQEPLPKPSKPAMVRVERQDPAAAVAALNKQFRTLDLDMKTPSSAATPSDGSSVYNEPPSTAPSISDAASVFQESISYAAASASPRSPTGATPAPSVLSRPSSAISHSSRPSTAMSIAASVNRAKMPPPSADGFCQIPIPGLGRGRRNHP</sequence>
<evidence type="ECO:0000259" key="5">
    <source>
        <dbReference type="PROSITE" id="PS51800"/>
    </source>
</evidence>
<evidence type="ECO:0000256" key="4">
    <source>
        <dbReference type="SAM" id="MobiDB-lite"/>
    </source>
</evidence>
<protein>
    <recommendedName>
        <fullName evidence="5">CHHC U11-48K-type domain-containing protein</fullName>
    </recommendedName>
</protein>
<dbReference type="InterPro" id="IPR036236">
    <property type="entry name" value="Znf_C2H2_sf"/>
</dbReference>
<feature type="compositionally biased region" description="Low complexity" evidence="4">
    <location>
        <begin position="258"/>
        <end position="290"/>
    </location>
</feature>
<dbReference type="AlphaFoldDB" id="A0A1B6GSR0"/>
<dbReference type="InterPro" id="IPR051591">
    <property type="entry name" value="UPF0224_FAM112_RNA_Proc"/>
</dbReference>
<feature type="region of interest" description="Disordered" evidence="4">
    <location>
        <begin position="217"/>
        <end position="243"/>
    </location>
</feature>
<keyword evidence="1" id="KW-0479">Metal-binding</keyword>
<keyword evidence="3" id="KW-0862">Zinc</keyword>
<evidence type="ECO:0000313" key="6">
    <source>
        <dbReference type="EMBL" id="JAS65456.1"/>
    </source>
</evidence>
<feature type="region of interest" description="Disordered" evidence="4">
    <location>
        <begin position="258"/>
        <end position="328"/>
    </location>
</feature>
<dbReference type="SUPFAM" id="SSF57667">
    <property type="entry name" value="beta-beta-alpha zinc fingers"/>
    <property type="match status" value="1"/>
</dbReference>
<dbReference type="Pfam" id="PF05253">
    <property type="entry name" value="zf-U11-48K"/>
    <property type="match status" value="1"/>
</dbReference>
<accession>A0A1B6GSR0</accession>
<dbReference type="PANTHER" id="PTHR21402">
    <property type="entry name" value="GAMETOCYTE SPECIFIC FACTOR 1-RELATED"/>
    <property type="match status" value="1"/>
</dbReference>
<evidence type="ECO:0000256" key="1">
    <source>
        <dbReference type="ARBA" id="ARBA00022723"/>
    </source>
</evidence>
<feature type="domain" description="CHHC U11-48K-type" evidence="5">
    <location>
        <begin position="12"/>
        <end position="39"/>
    </location>
</feature>
<dbReference type="EMBL" id="GECZ01004313">
    <property type="protein sequence ID" value="JAS65456.1"/>
    <property type="molecule type" value="Transcribed_RNA"/>
</dbReference>
<feature type="compositionally biased region" description="Polar residues" evidence="4">
    <location>
        <begin position="219"/>
        <end position="242"/>
    </location>
</feature>
<dbReference type="GO" id="GO:0008270">
    <property type="term" value="F:zinc ion binding"/>
    <property type="evidence" value="ECO:0007669"/>
    <property type="project" value="UniProtKB-KW"/>
</dbReference>
<gene>
    <name evidence="6" type="ORF">g.22528</name>
</gene>
<name>A0A1B6GSR0_9HEMI</name>